<keyword evidence="2" id="KW-1185">Reference proteome</keyword>
<dbReference type="VEuPathDB" id="VectorBase:AEPI005870"/>
<dbReference type="EnsemblMetazoa" id="AEPI005870-RA">
    <property type="protein sequence ID" value="AEPI005870-PA"/>
    <property type="gene ID" value="AEPI005870"/>
</dbReference>
<dbReference type="Proteomes" id="UP000075885">
    <property type="component" value="Unassembled WGS sequence"/>
</dbReference>
<evidence type="ECO:0000313" key="1">
    <source>
        <dbReference type="EnsemblMetazoa" id="AEPI005870-PA"/>
    </source>
</evidence>
<protein>
    <submittedName>
        <fullName evidence="1">Uncharacterized protein</fullName>
    </submittedName>
</protein>
<proteinExistence type="predicted"/>
<reference evidence="1" key="2">
    <citation type="submission" date="2020-05" db="UniProtKB">
        <authorList>
            <consortium name="EnsemblMetazoa"/>
        </authorList>
    </citation>
    <scope>IDENTIFICATION</scope>
    <source>
        <strain evidence="1">Epiroticus2</strain>
    </source>
</reference>
<reference evidence="2" key="1">
    <citation type="submission" date="2013-03" db="EMBL/GenBank/DDBJ databases">
        <title>The Genome Sequence of Anopheles epiroticus epiroticus2.</title>
        <authorList>
            <consortium name="The Broad Institute Genomics Platform"/>
            <person name="Neafsey D.E."/>
            <person name="Howell P."/>
            <person name="Walker B."/>
            <person name="Young S.K."/>
            <person name="Zeng Q."/>
            <person name="Gargeya S."/>
            <person name="Fitzgerald M."/>
            <person name="Haas B."/>
            <person name="Abouelleil A."/>
            <person name="Allen A.W."/>
            <person name="Alvarado L."/>
            <person name="Arachchi H.M."/>
            <person name="Berlin A.M."/>
            <person name="Chapman S.B."/>
            <person name="Gainer-Dewar J."/>
            <person name="Goldberg J."/>
            <person name="Griggs A."/>
            <person name="Gujja S."/>
            <person name="Hansen M."/>
            <person name="Howarth C."/>
            <person name="Imamovic A."/>
            <person name="Ireland A."/>
            <person name="Larimer J."/>
            <person name="McCowan C."/>
            <person name="Murphy C."/>
            <person name="Pearson M."/>
            <person name="Poon T.W."/>
            <person name="Priest M."/>
            <person name="Roberts A."/>
            <person name="Saif S."/>
            <person name="Shea T."/>
            <person name="Sisk P."/>
            <person name="Sykes S."/>
            <person name="Wortman J."/>
            <person name="Nusbaum C."/>
            <person name="Birren B."/>
        </authorList>
    </citation>
    <scope>NUCLEOTIDE SEQUENCE [LARGE SCALE GENOMIC DNA]</scope>
    <source>
        <strain evidence="2">Epiroticus2</strain>
    </source>
</reference>
<name>A0A182PG11_9DIPT</name>
<evidence type="ECO:0000313" key="2">
    <source>
        <dbReference type="Proteomes" id="UP000075885"/>
    </source>
</evidence>
<organism evidence="1 2">
    <name type="scientific">Anopheles epiroticus</name>
    <dbReference type="NCBI Taxonomy" id="199890"/>
    <lineage>
        <taxon>Eukaryota</taxon>
        <taxon>Metazoa</taxon>
        <taxon>Ecdysozoa</taxon>
        <taxon>Arthropoda</taxon>
        <taxon>Hexapoda</taxon>
        <taxon>Insecta</taxon>
        <taxon>Pterygota</taxon>
        <taxon>Neoptera</taxon>
        <taxon>Endopterygota</taxon>
        <taxon>Diptera</taxon>
        <taxon>Nematocera</taxon>
        <taxon>Culicoidea</taxon>
        <taxon>Culicidae</taxon>
        <taxon>Anophelinae</taxon>
        <taxon>Anopheles</taxon>
    </lineage>
</organism>
<accession>A0A182PG11</accession>
<sequence>MAEVQELQEIVSQIQKPESTIKCAIDGIDFEKLTALCDLPGAPENVQQLITPSVVKLREAATQDDRIAITEDIMKILIEKLASFVTLEEYVWLVRTTVALQLLKGLPMKISSLIQTVAKCLREDIPLEGVNLLHVIKKLAIANSPLLYYTAVALLFAGLERITQRFQPIETMYRVYGMDDFLHHLEVLDIPQLQQLCTNLQNVYQLLKLLSLYQNMVIMRHADKQPKDLEEEHKGFAQSLCATDSQINRVRQWLESLIGVVQPYGRGEHEEDFLILEDLIQLDIIPLFDAWDAHLEMM</sequence>
<dbReference type="AlphaFoldDB" id="A0A182PG11"/>